<evidence type="ECO:0000313" key="1">
    <source>
        <dbReference type="EMBL" id="CAG8765241.1"/>
    </source>
</evidence>
<dbReference type="OrthoDB" id="10496462at2759"/>
<evidence type="ECO:0000313" key="2">
    <source>
        <dbReference type="Proteomes" id="UP000789396"/>
    </source>
</evidence>
<keyword evidence="2" id="KW-1185">Reference proteome</keyword>
<accession>A0A9N9NRY0</accession>
<proteinExistence type="predicted"/>
<feature type="non-terminal residue" evidence="1">
    <location>
        <position position="86"/>
    </location>
</feature>
<dbReference type="AlphaFoldDB" id="A0A9N9NRY0"/>
<comment type="caution">
    <text evidence="1">The sequence shown here is derived from an EMBL/GenBank/DDBJ whole genome shotgun (WGS) entry which is preliminary data.</text>
</comment>
<reference evidence="1" key="1">
    <citation type="submission" date="2021-06" db="EMBL/GenBank/DDBJ databases">
        <authorList>
            <person name="Kallberg Y."/>
            <person name="Tangrot J."/>
            <person name="Rosling A."/>
        </authorList>
    </citation>
    <scope>NUCLEOTIDE SEQUENCE</scope>
    <source>
        <strain evidence="1">IN212</strain>
    </source>
</reference>
<dbReference type="EMBL" id="CAJVPZ010043192">
    <property type="protein sequence ID" value="CAG8765241.1"/>
    <property type="molecule type" value="Genomic_DNA"/>
</dbReference>
<sequence>INVNDPDLFGENLNFINIMAKLMLNLVNKDKIHNYNFITIFDKYLNDCQEVSSDNDIDLGSKDKVEIDNGRLDPSELMNPHKRKEK</sequence>
<name>A0A9N9NRY0_9GLOM</name>
<protein>
    <submittedName>
        <fullName evidence="1">17693_t:CDS:1</fullName>
    </submittedName>
</protein>
<organism evidence="1 2">
    <name type="scientific">Racocetra fulgida</name>
    <dbReference type="NCBI Taxonomy" id="60492"/>
    <lineage>
        <taxon>Eukaryota</taxon>
        <taxon>Fungi</taxon>
        <taxon>Fungi incertae sedis</taxon>
        <taxon>Mucoromycota</taxon>
        <taxon>Glomeromycotina</taxon>
        <taxon>Glomeromycetes</taxon>
        <taxon>Diversisporales</taxon>
        <taxon>Gigasporaceae</taxon>
        <taxon>Racocetra</taxon>
    </lineage>
</organism>
<feature type="non-terminal residue" evidence="1">
    <location>
        <position position="1"/>
    </location>
</feature>
<dbReference type="Proteomes" id="UP000789396">
    <property type="component" value="Unassembled WGS sequence"/>
</dbReference>
<gene>
    <name evidence="1" type="ORF">RFULGI_LOCUS14626</name>
</gene>